<dbReference type="Proteomes" id="UP000067738">
    <property type="component" value="Chromosome"/>
</dbReference>
<evidence type="ECO:0000256" key="1">
    <source>
        <dbReference type="SAM" id="MobiDB-lite"/>
    </source>
</evidence>
<evidence type="ECO:0000259" key="3">
    <source>
        <dbReference type="Pfam" id="PF01345"/>
    </source>
</evidence>
<proteinExistence type="predicted"/>
<dbReference type="OrthoDB" id="78228at2157"/>
<dbReference type="Gene3D" id="2.60.40.10">
    <property type="entry name" value="Immunoglobulins"/>
    <property type="match status" value="2"/>
</dbReference>
<sequence length="1112" mass="124002">MNKNIFIYLLFVLVILSAAVGAVSASENITEPALLSVGEGYIAQDDTLSSSIESVDNNEEVLSLSNEEIIEDDNGTLALSNEKSVEDDNEALSLSDEDNAEVLQYGERVYTKEKGADHVQLSNGYTGYCIEREMTFPQKDTEYYTAPINTITHIKRQGERIDNKLRLAVVYYGDKPGFDEKIRTNYALSFSRTQHLIWYLSQFDDYKPYAFNNLDPQLKDAYDDVINKHNSGQYWINEDSHTFNNGTHEITYDFLYLKSTSTYQSLFAYKKTIKEIPQTPEIPKHPGMIVDKKSLTPNVKVGEQTKFLITVTNTGDVDLSNVFVEEQIPNGLTYADYEDKSSWRKDGNTFYYNNVLGVGKSASFTIAFNTHINGTFVNCVVAGSDETDNKTTENKTTVKKPGMDVNKKSLTPNVKAGEQTKFLITVWNTGELDLGNVFVKENMPADLEYADYTNKNLWRKEGDIFYYNNVLRVGESADFTIIFNTNKTGSFTNVVVAGSNETENKTTENKTTVKKPDMKVEKITLDSLVVVGEQVTFEIVVSNTGQTDLSNVFVEESQYDGLTFDHAVPNRHWSESVVNGKHRWTLNSNLLVGERIALNVVFNTTRTGTFTNVVVAGSDDTENKTTENKTKVIEPKLDVEKITLTPMVHVGDNTSFEIVVRNSGDVILTNVYVEETSYEGLTYDSFVRNSEWTYSTVNGKHRWTLNKELHPHEVSQFIVIFKTTEVGTFTNVVTAGSDNTTEKPARNTTIVYNETPEDPMSNSTRNPDLSIEKIAIEKLLTVGQKAQFEIVVHNTGNVALSKVTVYEESYTGLTYDSWNDNSGMWSKNSDLSWTYNGVFYPGEYATFFVTFNTANPGDFTNVVSVDSNETPKKRANDNVVVIEPSLSVEKITLNNTVNLGEQVTFEIIVHNTGSTVLTNVVVREDQFEGLKYNSYVDYTGNWKYNGDLTWTLNTPLKPDEYSGFFVVFDTTRAGDFVNIVVAKSNEVPKTPARNTTKVITPENPVPETPENPIPETPSEPSVPVTPENPVPETPSEPSVPVTPENPVPETPSEPSVPVTPENPVSETPSEPDKPATPKTKAQSKELPATGNPLVMVLLALIALGAAGLRRKD</sequence>
<dbReference type="InterPro" id="IPR051172">
    <property type="entry name" value="Chlamydia_OmcB"/>
</dbReference>
<accession>A0A0U2SFR0</accession>
<keyword evidence="5" id="KW-1185">Reference proteome</keyword>
<feature type="domain" description="DUF11" evidence="3">
    <location>
        <begin position="517"/>
        <end position="631"/>
    </location>
</feature>
<feature type="compositionally biased region" description="Low complexity" evidence="1">
    <location>
        <begin position="1052"/>
        <end position="1068"/>
    </location>
</feature>
<feature type="compositionally biased region" description="Pro residues" evidence="1">
    <location>
        <begin position="1003"/>
        <end position="1017"/>
    </location>
</feature>
<name>A0A0U2SFR0_9EURY</name>
<keyword evidence="2" id="KW-1133">Transmembrane helix</keyword>
<feature type="region of interest" description="Disordered" evidence="1">
    <location>
        <begin position="991"/>
        <end position="1090"/>
    </location>
</feature>
<feature type="domain" description="DUF11" evidence="3">
    <location>
        <begin position="290"/>
        <end position="398"/>
    </location>
</feature>
<dbReference type="Pfam" id="PF01345">
    <property type="entry name" value="DUF11"/>
    <property type="match status" value="6"/>
</dbReference>
<feature type="domain" description="DUF11" evidence="3">
    <location>
        <begin position="404"/>
        <end position="513"/>
    </location>
</feature>
<dbReference type="PANTHER" id="PTHR34819:SF3">
    <property type="entry name" value="CELL SURFACE PROTEIN"/>
    <property type="match status" value="1"/>
</dbReference>
<feature type="domain" description="DUF11" evidence="3">
    <location>
        <begin position="637"/>
        <end position="747"/>
    </location>
</feature>
<evidence type="ECO:0000313" key="4">
    <source>
        <dbReference type="EMBL" id="ALT67845.1"/>
    </source>
</evidence>
<dbReference type="AlphaFoldDB" id="A0A0U2SFR0"/>
<organism evidence="4 5">
    <name type="scientific">Methanobrevibacter millerae</name>
    <dbReference type="NCBI Taxonomy" id="230361"/>
    <lineage>
        <taxon>Archaea</taxon>
        <taxon>Methanobacteriati</taxon>
        <taxon>Methanobacteriota</taxon>
        <taxon>Methanomada group</taxon>
        <taxon>Methanobacteria</taxon>
        <taxon>Methanobacteriales</taxon>
        <taxon>Methanobacteriaceae</taxon>
        <taxon>Methanobrevibacter</taxon>
    </lineage>
</organism>
<feature type="domain" description="DUF11" evidence="3">
    <location>
        <begin position="886"/>
        <end position="997"/>
    </location>
</feature>
<keyword evidence="2" id="KW-0812">Transmembrane</keyword>
<evidence type="ECO:0000256" key="2">
    <source>
        <dbReference type="SAM" id="Phobius"/>
    </source>
</evidence>
<dbReference type="InterPro" id="IPR013783">
    <property type="entry name" value="Ig-like_fold"/>
</dbReference>
<feature type="domain" description="DUF11" evidence="3">
    <location>
        <begin position="768"/>
        <end position="878"/>
    </location>
</feature>
<dbReference type="PANTHER" id="PTHR34819">
    <property type="entry name" value="LARGE CYSTEINE-RICH PERIPLASMIC PROTEIN OMCB"/>
    <property type="match status" value="1"/>
</dbReference>
<dbReference type="KEGG" id="mmil:sm9_0035"/>
<gene>
    <name evidence="4" type="ORF">sm9_0035</name>
</gene>
<dbReference type="GeneID" id="26735016"/>
<reference evidence="4 5" key="1">
    <citation type="submission" date="2015-04" db="EMBL/GenBank/DDBJ databases">
        <title>The complete genome sequence of the rumen methanogen Methanobrevibacter millerae SM9.</title>
        <authorList>
            <person name="Leahy S.C."/>
            <person name="Kelly W.J."/>
            <person name="Pacheco D.M."/>
            <person name="Li D."/>
            <person name="Altermann E."/>
            <person name="Attwood G.T."/>
        </authorList>
    </citation>
    <scope>NUCLEOTIDE SEQUENCE [LARGE SCALE GENOMIC DNA]</scope>
    <source>
        <strain evidence="4 5">SM9</strain>
    </source>
</reference>
<dbReference type="InterPro" id="IPR047589">
    <property type="entry name" value="DUF11_rpt"/>
</dbReference>
<dbReference type="InterPro" id="IPR001434">
    <property type="entry name" value="OmcB-like_DUF11"/>
</dbReference>
<dbReference type="PATRIC" id="fig|230361.4.peg.35"/>
<dbReference type="EMBL" id="CP011266">
    <property type="protein sequence ID" value="ALT67845.1"/>
    <property type="molecule type" value="Genomic_DNA"/>
</dbReference>
<dbReference type="RefSeq" id="WP_058738216.1">
    <property type="nucleotide sequence ID" value="NZ_CP011266.1"/>
</dbReference>
<evidence type="ECO:0000313" key="5">
    <source>
        <dbReference type="Proteomes" id="UP000067738"/>
    </source>
</evidence>
<dbReference type="NCBIfam" id="TIGR01451">
    <property type="entry name" value="B_ant_repeat"/>
    <property type="match status" value="4"/>
</dbReference>
<keyword evidence="2" id="KW-0472">Membrane</keyword>
<protein>
    <submittedName>
        <fullName evidence="4">Adhesin-like protein</fullName>
    </submittedName>
</protein>
<feature type="transmembrane region" description="Helical" evidence="2">
    <location>
        <begin position="1090"/>
        <end position="1108"/>
    </location>
</feature>